<dbReference type="SUPFAM" id="SSF48498">
    <property type="entry name" value="Tetracyclin repressor-like, C-terminal domain"/>
    <property type="match status" value="1"/>
</dbReference>
<keyword evidence="1" id="KW-0805">Transcription regulation</keyword>
<reference evidence="7 10" key="1">
    <citation type="submission" date="2016-10" db="EMBL/GenBank/DDBJ databases">
        <authorList>
            <person name="de Groot N.N."/>
        </authorList>
    </citation>
    <scope>NUCLEOTIDE SEQUENCE [LARGE SCALE GENOMIC DNA]</scope>
    <source>
        <strain evidence="7 10">M79</strain>
    </source>
</reference>
<gene>
    <name evidence="8" type="ORF">OF801_06645</name>
    <name evidence="9" type="ORF">PWF74_04230</name>
    <name evidence="6" type="ORF">QHR29_01050</name>
    <name evidence="7" type="ORF">SAMN05216438_101176</name>
</gene>
<dbReference type="AlphaFoldDB" id="A0A098CQ97"/>
<dbReference type="Proteomes" id="UP001217324">
    <property type="component" value="Chromosome"/>
</dbReference>
<dbReference type="EMBL" id="FOTJ01000001">
    <property type="protein sequence ID" value="SFL08763.1"/>
    <property type="molecule type" value="Genomic_DNA"/>
</dbReference>
<dbReference type="OrthoDB" id="9812993at2"/>
<evidence type="ECO:0000256" key="1">
    <source>
        <dbReference type="ARBA" id="ARBA00023015"/>
    </source>
</evidence>
<dbReference type="InterPro" id="IPR054156">
    <property type="entry name" value="YxaF_TetR_C"/>
</dbReference>
<dbReference type="EMBL" id="JARYTV010000001">
    <property type="protein sequence ID" value="MDH7959064.1"/>
    <property type="molecule type" value="Genomic_DNA"/>
</dbReference>
<name>A0A098CQ97_9LACT</name>
<dbReference type="GO" id="GO:0003677">
    <property type="term" value="F:DNA binding"/>
    <property type="evidence" value="ECO:0007669"/>
    <property type="project" value="UniProtKB-UniRule"/>
</dbReference>
<dbReference type="PRINTS" id="PR00455">
    <property type="entry name" value="HTHTETR"/>
</dbReference>
<evidence type="ECO:0000313" key="10">
    <source>
        <dbReference type="Proteomes" id="UP000181969"/>
    </source>
</evidence>
<accession>A0A098CQ97</accession>
<dbReference type="Pfam" id="PF21993">
    <property type="entry name" value="TetR_C_13_2"/>
    <property type="match status" value="1"/>
</dbReference>
<dbReference type="Proteomes" id="UP000181969">
    <property type="component" value="Unassembled WGS sequence"/>
</dbReference>
<reference evidence="6" key="4">
    <citation type="submission" date="2023-04" db="EMBL/GenBank/DDBJ databases">
        <title>Genomic analysis of Lactococcus garvieae isolates.</title>
        <authorList>
            <person name="Zhanghang C."/>
        </authorList>
    </citation>
    <scope>NUCLEOTIDE SEQUENCE</scope>
    <source>
        <strain evidence="6">ZB-1</strain>
    </source>
</reference>
<evidence type="ECO:0000259" key="5">
    <source>
        <dbReference type="PROSITE" id="PS50977"/>
    </source>
</evidence>
<dbReference type="PANTHER" id="PTHR47506">
    <property type="entry name" value="TRANSCRIPTIONAL REGULATORY PROTEIN"/>
    <property type="match status" value="1"/>
</dbReference>
<protein>
    <submittedName>
        <fullName evidence="6">TetR/AcrR family transcriptional regulator</fullName>
    </submittedName>
    <submittedName>
        <fullName evidence="7">Transcriptional regulator, TetR family</fullName>
    </submittedName>
</protein>
<sequence>MSEAKEKIIESSKKLFCQRGYASTSIRDILEDSGTGKGQLYHYFLSKKEICLEVIRSHSNDWETQCFDPLLRQMEDPKQALLAMLNWEIQVHEDETQHYGCAVGNLVVELGASEDKDFRELLGQLMETWTALIQARIMEITGWTQARSKTQAQHIISTIQGSLLLLKLTQDWSVFENGLDQLGKEIKALA</sequence>
<dbReference type="GeneID" id="61074248"/>
<evidence type="ECO:0000313" key="9">
    <source>
        <dbReference type="EMBL" id="WEA14720.1"/>
    </source>
</evidence>
<dbReference type="Pfam" id="PF00440">
    <property type="entry name" value="TetR_N"/>
    <property type="match status" value="1"/>
</dbReference>
<keyword evidence="2 4" id="KW-0238">DNA-binding</keyword>
<keyword evidence="3" id="KW-0804">Transcription</keyword>
<dbReference type="eggNOG" id="COG1309">
    <property type="taxonomic scope" value="Bacteria"/>
</dbReference>
<dbReference type="EMBL" id="CP118627">
    <property type="protein sequence ID" value="WEA14720.1"/>
    <property type="molecule type" value="Genomic_DNA"/>
</dbReference>
<dbReference type="OMA" id="ACPIATI"/>
<feature type="DNA-binding region" description="H-T-H motif" evidence="4">
    <location>
        <begin position="25"/>
        <end position="44"/>
    </location>
</feature>
<dbReference type="EMBL" id="CP109635">
    <property type="protein sequence ID" value="UYT09658.1"/>
    <property type="molecule type" value="Genomic_DNA"/>
</dbReference>
<dbReference type="RefSeq" id="WP_014024790.1">
    <property type="nucleotide sequence ID" value="NZ_AP026069.1"/>
</dbReference>
<organism evidence="7 10">
    <name type="scientific">Lactococcus garvieae</name>
    <dbReference type="NCBI Taxonomy" id="1363"/>
    <lineage>
        <taxon>Bacteria</taxon>
        <taxon>Bacillati</taxon>
        <taxon>Bacillota</taxon>
        <taxon>Bacilli</taxon>
        <taxon>Lactobacillales</taxon>
        <taxon>Streptococcaceae</taxon>
        <taxon>Lactococcus</taxon>
    </lineage>
</organism>
<dbReference type="Proteomes" id="UP001157396">
    <property type="component" value="Unassembled WGS sequence"/>
</dbReference>
<evidence type="ECO:0000313" key="6">
    <source>
        <dbReference type="EMBL" id="MDH7959064.1"/>
    </source>
</evidence>
<feature type="domain" description="HTH tetR-type" evidence="5">
    <location>
        <begin position="2"/>
        <end position="62"/>
    </location>
</feature>
<evidence type="ECO:0000256" key="3">
    <source>
        <dbReference type="ARBA" id="ARBA00023163"/>
    </source>
</evidence>
<evidence type="ECO:0000256" key="4">
    <source>
        <dbReference type="PROSITE-ProRule" id="PRU00335"/>
    </source>
</evidence>
<dbReference type="PANTHER" id="PTHR47506:SF1">
    <property type="entry name" value="HTH-TYPE TRANSCRIPTIONAL REGULATOR YJDC"/>
    <property type="match status" value="1"/>
</dbReference>
<dbReference type="SUPFAM" id="SSF46689">
    <property type="entry name" value="Homeodomain-like"/>
    <property type="match status" value="1"/>
</dbReference>
<dbReference type="Proteomes" id="UP001164042">
    <property type="component" value="Chromosome"/>
</dbReference>
<dbReference type="InterPro" id="IPR009057">
    <property type="entry name" value="Homeodomain-like_sf"/>
</dbReference>
<evidence type="ECO:0000313" key="8">
    <source>
        <dbReference type="EMBL" id="UYT09658.1"/>
    </source>
</evidence>
<dbReference type="PROSITE" id="PS50977">
    <property type="entry name" value="HTH_TETR_2"/>
    <property type="match status" value="1"/>
</dbReference>
<reference evidence="9" key="3">
    <citation type="submission" date="2023-02" db="EMBL/GenBank/DDBJ databases">
        <title>Comparative genomics and fermentation flavor characterization of five lactic acid bacteria reveal flavor biosynthesis metabolic pathways in fermented muskmelon puree.</title>
        <authorList>
            <person name="Yuan L."/>
            <person name="Li M."/>
            <person name="Xu X."/>
            <person name="Lao F."/>
            <person name="Wu J."/>
        </authorList>
    </citation>
    <scope>NUCLEOTIDE SEQUENCE</scope>
    <source>
        <strain evidence="9">Pa-2</strain>
    </source>
</reference>
<dbReference type="InterPro" id="IPR001647">
    <property type="entry name" value="HTH_TetR"/>
</dbReference>
<proteinExistence type="predicted"/>
<dbReference type="Gene3D" id="1.10.357.10">
    <property type="entry name" value="Tetracycline Repressor, domain 2"/>
    <property type="match status" value="1"/>
</dbReference>
<dbReference type="InterPro" id="IPR036271">
    <property type="entry name" value="Tet_transcr_reg_TetR-rel_C_sf"/>
</dbReference>
<evidence type="ECO:0000313" key="7">
    <source>
        <dbReference type="EMBL" id="SFL08763.1"/>
    </source>
</evidence>
<reference evidence="8" key="2">
    <citation type="submission" date="2022-10" db="EMBL/GenBank/DDBJ databases">
        <title>Genome assembly of Lactococcus garvieae isolates from cricket gut.</title>
        <authorList>
            <person name="Luecke A.R."/>
            <person name="Brown A.M.V."/>
            <person name="Wakeman C.A."/>
        </authorList>
    </citation>
    <scope>NUCLEOTIDE SEQUENCE</scope>
    <source>
        <strain evidence="8">Alexii-11_2</strain>
    </source>
</reference>
<evidence type="ECO:0000256" key="2">
    <source>
        <dbReference type="ARBA" id="ARBA00023125"/>
    </source>
</evidence>